<dbReference type="Proteomes" id="UP000593564">
    <property type="component" value="Unassembled WGS sequence"/>
</dbReference>
<evidence type="ECO:0000259" key="2">
    <source>
        <dbReference type="Pfam" id="PF23559"/>
    </source>
</evidence>
<reference evidence="4" key="1">
    <citation type="journal article" date="2020" name="Nat. Commun.">
        <title>Genome assembly of wild tea tree DASZ reveals pedigree and selection history of tea varieties.</title>
        <authorList>
            <person name="Zhang W."/>
            <person name="Zhang Y."/>
            <person name="Qiu H."/>
            <person name="Guo Y."/>
            <person name="Wan H."/>
            <person name="Zhang X."/>
            <person name="Scossa F."/>
            <person name="Alseekh S."/>
            <person name="Zhang Q."/>
            <person name="Wang P."/>
            <person name="Xu L."/>
            <person name="Schmidt M.H."/>
            <person name="Jia X."/>
            <person name="Li D."/>
            <person name="Zhu A."/>
            <person name="Guo F."/>
            <person name="Chen W."/>
            <person name="Ni D."/>
            <person name="Usadel B."/>
            <person name="Fernie A.R."/>
            <person name="Wen W."/>
        </authorList>
    </citation>
    <scope>NUCLEOTIDE SEQUENCE [LARGE SCALE GENOMIC DNA]</scope>
    <source>
        <strain evidence="4">cv. G240</strain>
    </source>
</reference>
<proteinExistence type="predicted"/>
<evidence type="ECO:0000313" key="4">
    <source>
        <dbReference type="Proteomes" id="UP000593564"/>
    </source>
</evidence>
<dbReference type="EMBL" id="JACBKZ010000011">
    <property type="protein sequence ID" value="KAF5939751.1"/>
    <property type="molecule type" value="Genomic_DNA"/>
</dbReference>
<dbReference type="Gene3D" id="1.10.10.10">
    <property type="entry name" value="Winged helix-like DNA-binding domain superfamily/Winged helix DNA-binding domain"/>
    <property type="match status" value="1"/>
</dbReference>
<evidence type="ECO:0000313" key="3">
    <source>
        <dbReference type="EMBL" id="KAF5939751.1"/>
    </source>
</evidence>
<gene>
    <name evidence="3" type="ORF">HYC85_024010</name>
</gene>
<organism evidence="3 4">
    <name type="scientific">Camellia sinensis</name>
    <name type="common">Tea plant</name>
    <name type="synonym">Thea sinensis</name>
    <dbReference type="NCBI Taxonomy" id="4442"/>
    <lineage>
        <taxon>Eukaryota</taxon>
        <taxon>Viridiplantae</taxon>
        <taxon>Streptophyta</taxon>
        <taxon>Embryophyta</taxon>
        <taxon>Tracheophyta</taxon>
        <taxon>Spermatophyta</taxon>
        <taxon>Magnoliopsida</taxon>
        <taxon>eudicotyledons</taxon>
        <taxon>Gunneridae</taxon>
        <taxon>Pentapetalae</taxon>
        <taxon>asterids</taxon>
        <taxon>Ericales</taxon>
        <taxon>Theaceae</taxon>
        <taxon>Camellia</taxon>
    </lineage>
</organism>
<reference evidence="3 4" key="2">
    <citation type="submission" date="2020-07" db="EMBL/GenBank/DDBJ databases">
        <title>Genome assembly of wild tea tree DASZ reveals pedigree and selection history of tea varieties.</title>
        <authorList>
            <person name="Zhang W."/>
        </authorList>
    </citation>
    <scope>NUCLEOTIDE SEQUENCE [LARGE SCALE GENOMIC DNA]</scope>
    <source>
        <strain evidence="4">cv. G240</strain>
        <tissue evidence="3">Leaf</tissue>
    </source>
</reference>
<dbReference type="InterPro" id="IPR058922">
    <property type="entry name" value="WHD_DRP"/>
</dbReference>
<keyword evidence="1" id="KW-0547">Nucleotide-binding</keyword>
<comment type="caution">
    <text evidence="3">The sequence shown here is derived from an EMBL/GenBank/DDBJ whole genome shotgun (WGS) entry which is preliminary data.</text>
</comment>
<dbReference type="AlphaFoldDB" id="A0A7J7GIJ6"/>
<dbReference type="InterPro" id="IPR036388">
    <property type="entry name" value="WH-like_DNA-bd_sf"/>
</dbReference>
<accession>A0A7J7GIJ6</accession>
<evidence type="ECO:0000256" key="1">
    <source>
        <dbReference type="ARBA" id="ARBA00022741"/>
    </source>
</evidence>
<protein>
    <recommendedName>
        <fullName evidence="2">Disease resistance protein winged helix domain-containing protein</fullName>
    </recommendedName>
</protein>
<name>A0A7J7GIJ6_CAMSI</name>
<sequence>MENRTMVDEEITVGFDDETLTIKKLLAGGKKLLQMISIVGMPGFGLLAKNIKTQESWKQVAQSLRGLYKKIGQRSLEEVAEDYLMDLIQRSMVIVAIKGFDGRIKACRMHDLLRDLCLKKAMEINFLQPIENDNDASPSSLKAVTDHNLPSILENLQTITNLNPYGYVQDLLARTPFLTKLGICGHLLSSMLSNGSSALVIVQAFNTYRCNGVDVSTKYHPESVRKIKEEQESIGNNWLKVLIRKHPWGL</sequence>
<keyword evidence="4" id="KW-1185">Reference proteome</keyword>
<feature type="domain" description="Disease resistance protein winged helix" evidence="2">
    <location>
        <begin position="66"/>
        <end position="117"/>
    </location>
</feature>
<dbReference type="Pfam" id="PF23559">
    <property type="entry name" value="WHD_DRP"/>
    <property type="match status" value="1"/>
</dbReference>